<proteinExistence type="predicted"/>
<dbReference type="InterPro" id="IPR058240">
    <property type="entry name" value="rSAM_sf"/>
</dbReference>
<dbReference type="GO" id="GO:0051989">
    <property type="term" value="F:coproporphyrinogen dehydrogenase activity"/>
    <property type="evidence" value="ECO:0007669"/>
    <property type="project" value="UniProtKB-EC"/>
</dbReference>
<keyword evidence="2" id="KW-0560">Oxidoreductase</keyword>
<dbReference type="SFLD" id="SFLDS00029">
    <property type="entry name" value="Radical_SAM"/>
    <property type="match status" value="1"/>
</dbReference>
<dbReference type="GO" id="GO:0005737">
    <property type="term" value="C:cytoplasm"/>
    <property type="evidence" value="ECO:0007669"/>
    <property type="project" value="TreeGrafter"/>
</dbReference>
<dbReference type="RefSeq" id="WP_024732959.1">
    <property type="nucleotide sequence ID" value="NZ_BAABYU010000001.1"/>
</dbReference>
<dbReference type="GeneID" id="97193190"/>
<dbReference type="NCBIfam" id="TIGR03994">
    <property type="entry name" value="rSAM_HemZ"/>
    <property type="match status" value="1"/>
</dbReference>
<dbReference type="InterPro" id="IPR023995">
    <property type="entry name" value="HemZ"/>
</dbReference>
<gene>
    <name evidence="2" type="primary">hemZ</name>
    <name evidence="2" type="ORF">DW016_10610</name>
</gene>
<dbReference type="SFLD" id="SFLDG01065">
    <property type="entry name" value="anaerobic_coproporphyrinogen-I"/>
    <property type="match status" value="1"/>
</dbReference>
<dbReference type="Pfam" id="PF04055">
    <property type="entry name" value="Radical_SAM"/>
    <property type="match status" value="1"/>
</dbReference>
<dbReference type="InterPro" id="IPR023404">
    <property type="entry name" value="rSAM_horseshoe"/>
</dbReference>
<dbReference type="EC" id="1.3.98.3" evidence="2"/>
<organism evidence="2 3">
    <name type="scientific">Sellimonas intestinalis</name>
    <dbReference type="NCBI Taxonomy" id="1653434"/>
    <lineage>
        <taxon>Bacteria</taxon>
        <taxon>Bacillati</taxon>
        <taxon>Bacillota</taxon>
        <taxon>Clostridia</taxon>
        <taxon>Lachnospirales</taxon>
        <taxon>Lachnospiraceae</taxon>
        <taxon>Sellimonas</taxon>
    </lineage>
</organism>
<dbReference type="SMART" id="SM00729">
    <property type="entry name" value="Elp3"/>
    <property type="match status" value="1"/>
</dbReference>
<dbReference type="SUPFAM" id="SSF102114">
    <property type="entry name" value="Radical SAM enzymes"/>
    <property type="match status" value="1"/>
</dbReference>
<keyword evidence="3" id="KW-1185">Reference proteome</keyword>
<dbReference type="AlphaFoldDB" id="A0A3E3K105"/>
<accession>A0A3E3K105</accession>
<protein>
    <submittedName>
        <fullName evidence="2">Coproporphyrinogen dehydrogenase HemZ</fullName>
        <ecNumber evidence="2">1.3.98.3</ecNumber>
    </submittedName>
</protein>
<dbReference type="InterPro" id="IPR034505">
    <property type="entry name" value="Coproporphyrinogen-III_oxidase"/>
</dbReference>
<feature type="domain" description="Radical SAM core" evidence="1">
    <location>
        <begin position="148"/>
        <end position="386"/>
    </location>
</feature>
<dbReference type="SFLD" id="SFLDF00310">
    <property type="entry name" value="oxygen-independent_coproporphy"/>
    <property type="match status" value="1"/>
</dbReference>
<dbReference type="PANTHER" id="PTHR13932:SF1">
    <property type="entry name" value="OXYGEN-INDEPENDENT COPROPORPHYRINOGEN-III OXIDASE-LIKE PROTEIN HEMZ"/>
    <property type="match status" value="1"/>
</dbReference>
<dbReference type="PROSITE" id="PS51918">
    <property type="entry name" value="RADICAL_SAM"/>
    <property type="match status" value="1"/>
</dbReference>
<dbReference type="PANTHER" id="PTHR13932">
    <property type="entry name" value="COPROPORPHYRINIGEN III OXIDASE"/>
    <property type="match status" value="1"/>
</dbReference>
<dbReference type="InterPro" id="IPR006638">
    <property type="entry name" value="Elp3/MiaA/NifB-like_rSAM"/>
</dbReference>
<evidence type="ECO:0000259" key="1">
    <source>
        <dbReference type="PROSITE" id="PS51918"/>
    </source>
</evidence>
<dbReference type="GO" id="GO:0051539">
    <property type="term" value="F:4 iron, 4 sulfur cluster binding"/>
    <property type="evidence" value="ECO:0007669"/>
    <property type="project" value="TreeGrafter"/>
</dbReference>
<dbReference type="EMBL" id="QVLX01000005">
    <property type="protein sequence ID" value="RGE86498.1"/>
    <property type="molecule type" value="Genomic_DNA"/>
</dbReference>
<dbReference type="SFLD" id="SFLDG01082">
    <property type="entry name" value="B12-binding_domain_containing"/>
    <property type="match status" value="1"/>
</dbReference>
<reference evidence="2 3" key="1">
    <citation type="submission" date="2018-08" db="EMBL/GenBank/DDBJ databases">
        <title>A genome reference for cultivated species of the human gut microbiota.</title>
        <authorList>
            <person name="Zou Y."/>
            <person name="Xue W."/>
            <person name="Luo G."/>
        </authorList>
    </citation>
    <scope>NUCLEOTIDE SEQUENCE [LARGE SCALE GENOMIC DNA]</scope>
    <source>
        <strain evidence="2 3">AF37-2AT</strain>
    </source>
</reference>
<evidence type="ECO:0000313" key="3">
    <source>
        <dbReference type="Proteomes" id="UP000261080"/>
    </source>
</evidence>
<comment type="caution">
    <text evidence="2">The sequence shown here is derived from an EMBL/GenBank/DDBJ whole genome shotgun (WGS) entry which is preliminary data.</text>
</comment>
<dbReference type="Proteomes" id="UP000261080">
    <property type="component" value="Unassembled WGS sequence"/>
</dbReference>
<evidence type="ECO:0000313" key="2">
    <source>
        <dbReference type="EMBL" id="RGE86498.1"/>
    </source>
</evidence>
<dbReference type="OrthoDB" id="9808022at2"/>
<sequence length="488" mass="55314">MMKLTCNDTLYTYDAYHLLKAFYPDEEIEQQVDEEQESQIRIESDCDSCFCVTLAGEKTELLQMDRGEKKHLAVRSLYEKLCRATKKSLPWGSLTGVRPTKMLMQKLEEGVPDDRILDWITKEHFVSGEKAKLGLDIAKREKRLLSRLDYENGYSLYIGIPFCPTTCSYCSFTSYPISQYLEKTDAYLEALCKELSYIAAVSREKKLNTIYLGGGTPTSLRADQLDRLFTHLEKQFSYEHLLELTVEAGRPDSITREKLKVLKRHGIGRISVNPQTMQQKTLDLVGRRHTVEDVITTFRVARELGFDNINMDLIAGLPGETPEDMEDTLTKVQALGPDSLTVHALAIKRASRLRQEQRSGEGFTGHTASAGDLTAMIDAAYRCAGEMGLVPYYLYRQKNMAGNFENVGYAEVDKAGIYNILIMEEKQSIVAAGAGASTKIVLPKAVEMPGSKKHKMTNLIRIENVKQVDEYIARIDEMIERKGEWLWH</sequence>
<name>A0A3E3K105_9FIRM</name>
<dbReference type="InterPro" id="IPR007197">
    <property type="entry name" value="rSAM"/>
</dbReference>
<dbReference type="GO" id="GO:0006779">
    <property type="term" value="P:porphyrin-containing compound biosynthetic process"/>
    <property type="evidence" value="ECO:0007669"/>
    <property type="project" value="TreeGrafter"/>
</dbReference>
<dbReference type="CDD" id="cd01335">
    <property type="entry name" value="Radical_SAM"/>
    <property type="match status" value="1"/>
</dbReference>
<dbReference type="Gene3D" id="3.80.30.20">
    <property type="entry name" value="tm_1862 like domain"/>
    <property type="match status" value="1"/>
</dbReference>